<dbReference type="OrthoDB" id="538249at2759"/>
<gene>
    <name evidence="1" type="ORF">GPECTOR_15g477</name>
</gene>
<proteinExistence type="predicted"/>
<organism evidence="1 2">
    <name type="scientific">Gonium pectorale</name>
    <name type="common">Green alga</name>
    <dbReference type="NCBI Taxonomy" id="33097"/>
    <lineage>
        <taxon>Eukaryota</taxon>
        <taxon>Viridiplantae</taxon>
        <taxon>Chlorophyta</taxon>
        <taxon>core chlorophytes</taxon>
        <taxon>Chlorophyceae</taxon>
        <taxon>CS clade</taxon>
        <taxon>Chlamydomonadales</taxon>
        <taxon>Volvocaceae</taxon>
        <taxon>Gonium</taxon>
    </lineage>
</organism>
<sequence>MCGTLRPNVYDKHGRLVVKSLMLPELQRWFEERGGGCGGTESDEPMYGGGLRHLEDAAEPAVGGFSATFLARFG</sequence>
<comment type="caution">
    <text evidence="1">The sequence shown here is derived from an EMBL/GenBank/DDBJ whole genome shotgun (WGS) entry which is preliminary data.</text>
</comment>
<keyword evidence="2" id="KW-1185">Reference proteome</keyword>
<evidence type="ECO:0000313" key="1">
    <source>
        <dbReference type="EMBL" id="KXZ50791.1"/>
    </source>
</evidence>
<evidence type="ECO:0000313" key="2">
    <source>
        <dbReference type="Proteomes" id="UP000075714"/>
    </source>
</evidence>
<dbReference type="Proteomes" id="UP000075714">
    <property type="component" value="Unassembled WGS sequence"/>
</dbReference>
<reference evidence="2" key="1">
    <citation type="journal article" date="2016" name="Nat. Commun.">
        <title>The Gonium pectorale genome demonstrates co-option of cell cycle regulation during the evolution of multicellularity.</title>
        <authorList>
            <person name="Hanschen E.R."/>
            <person name="Marriage T.N."/>
            <person name="Ferris P.J."/>
            <person name="Hamaji T."/>
            <person name="Toyoda A."/>
            <person name="Fujiyama A."/>
            <person name="Neme R."/>
            <person name="Noguchi H."/>
            <person name="Minakuchi Y."/>
            <person name="Suzuki M."/>
            <person name="Kawai-Toyooka H."/>
            <person name="Smith D.R."/>
            <person name="Sparks H."/>
            <person name="Anderson J."/>
            <person name="Bakaric R."/>
            <person name="Luria V."/>
            <person name="Karger A."/>
            <person name="Kirschner M.W."/>
            <person name="Durand P.M."/>
            <person name="Michod R.E."/>
            <person name="Nozaki H."/>
            <person name="Olson B.J."/>
        </authorList>
    </citation>
    <scope>NUCLEOTIDE SEQUENCE [LARGE SCALE GENOMIC DNA]</scope>
    <source>
        <strain evidence="2">NIES-2863</strain>
    </source>
</reference>
<dbReference type="AlphaFoldDB" id="A0A150GLX6"/>
<accession>A0A150GLX6</accession>
<protein>
    <submittedName>
        <fullName evidence="1">Uncharacterized protein</fullName>
    </submittedName>
</protein>
<dbReference type="EMBL" id="LSYV01000016">
    <property type="protein sequence ID" value="KXZ50791.1"/>
    <property type="molecule type" value="Genomic_DNA"/>
</dbReference>
<name>A0A150GLX6_GONPE</name>